<keyword evidence="2" id="KW-1185">Reference proteome</keyword>
<accession>A0ABU6HM45</accession>
<feature type="non-terminal residue" evidence="1">
    <location>
        <position position="1"/>
    </location>
</feature>
<sequence>TVFASRSASPKSRAKQSEQIYVTIPAGVVTQLLHNVTTEFFRLSNGTVVTPGHRFLRPDGSFTEIKDILADDGRIVLEDGSTTTVTGELITYSSETAHLFEEAEKTVYASEGGAALAPQVVRGWKTYNFTVAKHHTYIADGIRVHNDSILSTLEAGDELISLNADLTDAAVLRDVYGDGVADFVALDGYRRANGDATDIAAAFVFDWNAGDGDLAQLVANELDSAPNASFNVFDPGNGNNWNDGTFGDDIEEVFWDDIRGQGGGVPPSGGPVKMLVHRRPLVYRDDA</sequence>
<proteinExistence type="predicted"/>
<protein>
    <recommendedName>
        <fullName evidence="3">Intein C-terminal splicing domain-containing protein</fullName>
    </recommendedName>
</protein>
<dbReference type="Gene3D" id="2.170.16.10">
    <property type="entry name" value="Hedgehog/Intein (Hint) domain"/>
    <property type="match status" value="1"/>
</dbReference>
<comment type="caution">
    <text evidence="1">The sequence shown here is derived from an EMBL/GenBank/DDBJ whole genome shotgun (WGS) entry which is preliminary data.</text>
</comment>
<dbReference type="PROSITE" id="PS50818">
    <property type="entry name" value="INTEIN_C_TER"/>
    <property type="match status" value="1"/>
</dbReference>
<dbReference type="EMBL" id="JAYLLH010000073">
    <property type="protein sequence ID" value="MEC3863467.1"/>
    <property type="molecule type" value="Genomic_DNA"/>
</dbReference>
<gene>
    <name evidence="1" type="ORF">VK792_19485</name>
</gene>
<organism evidence="1 2">
    <name type="scientific">Mesobacterium hydrothermale</name>
    <dbReference type="NCBI Taxonomy" id="3111907"/>
    <lineage>
        <taxon>Bacteria</taxon>
        <taxon>Pseudomonadati</taxon>
        <taxon>Pseudomonadota</taxon>
        <taxon>Alphaproteobacteria</taxon>
        <taxon>Rhodobacterales</taxon>
        <taxon>Roseobacteraceae</taxon>
        <taxon>Mesobacterium</taxon>
    </lineage>
</organism>
<dbReference type="SUPFAM" id="SSF51294">
    <property type="entry name" value="Hedgehog/intein (Hint) domain"/>
    <property type="match status" value="1"/>
</dbReference>
<evidence type="ECO:0008006" key="3">
    <source>
        <dbReference type="Google" id="ProtNLM"/>
    </source>
</evidence>
<dbReference type="InterPro" id="IPR030934">
    <property type="entry name" value="Intein_C"/>
</dbReference>
<dbReference type="Proteomes" id="UP001348149">
    <property type="component" value="Unassembled WGS sequence"/>
</dbReference>
<dbReference type="RefSeq" id="WP_326299589.1">
    <property type="nucleotide sequence ID" value="NZ_JAYLLH010000073.1"/>
</dbReference>
<reference evidence="1 2" key="1">
    <citation type="submission" date="2024-01" db="EMBL/GenBank/DDBJ databases">
        <title>Mesobacterium rodlantinim sp. nov., isolated from shallow sea hydrothermal systems off Kueishantao Island.</title>
        <authorList>
            <person name="Su Z."/>
            <person name="Tang K."/>
        </authorList>
    </citation>
    <scope>NUCLEOTIDE SEQUENCE [LARGE SCALE GENOMIC DNA]</scope>
    <source>
        <strain evidence="1 2">TK19101</strain>
    </source>
</reference>
<evidence type="ECO:0000313" key="2">
    <source>
        <dbReference type="Proteomes" id="UP001348149"/>
    </source>
</evidence>
<name>A0ABU6HM45_9RHOB</name>
<dbReference type="InterPro" id="IPR036844">
    <property type="entry name" value="Hint_dom_sf"/>
</dbReference>
<evidence type="ECO:0000313" key="1">
    <source>
        <dbReference type="EMBL" id="MEC3863467.1"/>
    </source>
</evidence>
<dbReference type="NCBIfam" id="TIGR01443">
    <property type="entry name" value="intein_Cterm"/>
    <property type="match status" value="1"/>
</dbReference>
<feature type="non-terminal residue" evidence="1">
    <location>
        <position position="287"/>
    </location>
</feature>